<sequence length="15" mass="1629">MLMVPNISSPALTVR</sequence>
<name>A0A0E9V3D3_ANGAN</name>
<organism evidence="1">
    <name type="scientific">Anguilla anguilla</name>
    <name type="common">European freshwater eel</name>
    <name type="synonym">Muraena anguilla</name>
    <dbReference type="NCBI Taxonomy" id="7936"/>
    <lineage>
        <taxon>Eukaryota</taxon>
        <taxon>Metazoa</taxon>
        <taxon>Chordata</taxon>
        <taxon>Craniata</taxon>
        <taxon>Vertebrata</taxon>
        <taxon>Euteleostomi</taxon>
        <taxon>Actinopterygii</taxon>
        <taxon>Neopterygii</taxon>
        <taxon>Teleostei</taxon>
        <taxon>Anguilliformes</taxon>
        <taxon>Anguillidae</taxon>
        <taxon>Anguilla</taxon>
    </lineage>
</organism>
<accession>A0A0E9V3D3</accession>
<protein>
    <submittedName>
        <fullName evidence="1">Uncharacterized protein</fullName>
    </submittedName>
</protein>
<dbReference type="EMBL" id="GBXM01036071">
    <property type="protein sequence ID" value="JAH72506.1"/>
    <property type="molecule type" value="Transcribed_RNA"/>
</dbReference>
<proteinExistence type="predicted"/>
<reference evidence="1" key="1">
    <citation type="submission" date="2014-11" db="EMBL/GenBank/DDBJ databases">
        <authorList>
            <person name="Amaro Gonzalez C."/>
        </authorList>
    </citation>
    <scope>NUCLEOTIDE SEQUENCE</scope>
</reference>
<reference evidence="1" key="2">
    <citation type="journal article" date="2015" name="Fish Shellfish Immunol.">
        <title>Early steps in the European eel (Anguilla anguilla)-Vibrio vulnificus interaction in the gills: Role of the RtxA13 toxin.</title>
        <authorList>
            <person name="Callol A."/>
            <person name="Pajuelo D."/>
            <person name="Ebbesson L."/>
            <person name="Teles M."/>
            <person name="MacKenzie S."/>
            <person name="Amaro C."/>
        </authorList>
    </citation>
    <scope>NUCLEOTIDE SEQUENCE</scope>
</reference>
<evidence type="ECO:0000313" key="1">
    <source>
        <dbReference type="EMBL" id="JAH72506.1"/>
    </source>
</evidence>